<evidence type="ECO:0000256" key="7">
    <source>
        <dbReference type="ARBA" id="ARBA00023277"/>
    </source>
</evidence>
<dbReference type="Proteomes" id="UP000598146">
    <property type="component" value="Unassembled WGS sequence"/>
</dbReference>
<dbReference type="InterPro" id="IPR043595">
    <property type="entry name" value="FaeB/C/D"/>
</dbReference>
<comment type="caution">
    <text evidence="12">The sequence shown here is derived from an EMBL/GenBank/DDBJ whole genome shotgun (WGS) entry which is preliminary data.</text>
</comment>
<organism evidence="12 13">
    <name type="scientific">Actinoplanes aureus</name>
    <dbReference type="NCBI Taxonomy" id="2792083"/>
    <lineage>
        <taxon>Bacteria</taxon>
        <taxon>Bacillati</taxon>
        <taxon>Actinomycetota</taxon>
        <taxon>Actinomycetes</taxon>
        <taxon>Micromonosporales</taxon>
        <taxon>Micromonosporaceae</taxon>
        <taxon>Actinoplanes</taxon>
    </lineage>
</organism>
<evidence type="ECO:0008006" key="14">
    <source>
        <dbReference type="Google" id="ProtNLM"/>
    </source>
</evidence>
<keyword evidence="3" id="KW-0964">Secreted</keyword>
<evidence type="ECO:0000256" key="2">
    <source>
        <dbReference type="ARBA" id="ARBA00010278"/>
    </source>
</evidence>
<feature type="region of interest" description="Disordered" evidence="10">
    <location>
        <begin position="28"/>
        <end position="58"/>
    </location>
</feature>
<gene>
    <name evidence="12" type="ORF">I4J89_38575</name>
</gene>
<evidence type="ECO:0000256" key="1">
    <source>
        <dbReference type="ARBA" id="ARBA00004613"/>
    </source>
</evidence>
<comment type="similarity">
    <text evidence="2">Belongs to the faeC family.</text>
</comment>
<dbReference type="GO" id="GO:0030600">
    <property type="term" value="F:feruloyl esterase activity"/>
    <property type="evidence" value="ECO:0007669"/>
    <property type="project" value="InterPro"/>
</dbReference>
<evidence type="ECO:0000256" key="6">
    <source>
        <dbReference type="ARBA" id="ARBA00022801"/>
    </source>
</evidence>
<keyword evidence="5 11" id="KW-0732">Signal</keyword>
<feature type="signal peptide" evidence="11">
    <location>
        <begin position="1"/>
        <end position="23"/>
    </location>
</feature>
<dbReference type="EMBL" id="JADQTO010000026">
    <property type="protein sequence ID" value="MBG0567368.1"/>
    <property type="molecule type" value="Genomic_DNA"/>
</dbReference>
<dbReference type="InterPro" id="IPR029058">
    <property type="entry name" value="AB_hydrolase_fold"/>
</dbReference>
<evidence type="ECO:0000256" key="10">
    <source>
        <dbReference type="SAM" id="MobiDB-lite"/>
    </source>
</evidence>
<keyword evidence="13" id="KW-1185">Reference proteome</keyword>
<reference evidence="12" key="1">
    <citation type="submission" date="2020-11" db="EMBL/GenBank/DDBJ databases">
        <title>Isolation and identification of active actinomycetes.</title>
        <authorList>
            <person name="Sun X."/>
        </authorList>
    </citation>
    <scope>NUCLEOTIDE SEQUENCE</scope>
    <source>
        <strain evidence="12">NEAU-A11</strain>
    </source>
</reference>
<dbReference type="PROSITE" id="PS51318">
    <property type="entry name" value="TAT"/>
    <property type="match status" value="1"/>
</dbReference>
<evidence type="ECO:0000313" key="12">
    <source>
        <dbReference type="EMBL" id="MBG0567368.1"/>
    </source>
</evidence>
<dbReference type="GO" id="GO:0045493">
    <property type="term" value="P:xylan catabolic process"/>
    <property type="evidence" value="ECO:0007669"/>
    <property type="project" value="UniProtKB-KW"/>
</dbReference>
<keyword evidence="7" id="KW-0119">Carbohydrate metabolism</keyword>
<dbReference type="PANTHER" id="PTHR38050">
    <property type="match status" value="1"/>
</dbReference>
<dbReference type="SUPFAM" id="SSF53474">
    <property type="entry name" value="alpha/beta-Hydrolases"/>
    <property type="match status" value="1"/>
</dbReference>
<evidence type="ECO:0000256" key="4">
    <source>
        <dbReference type="ARBA" id="ARBA00022651"/>
    </source>
</evidence>
<dbReference type="GO" id="GO:0005576">
    <property type="term" value="C:extracellular region"/>
    <property type="evidence" value="ECO:0007669"/>
    <property type="project" value="UniProtKB-SubCell"/>
</dbReference>
<dbReference type="InterPro" id="IPR006311">
    <property type="entry name" value="TAT_signal"/>
</dbReference>
<accession>A0A931CHI6</accession>
<dbReference type="Gene3D" id="3.40.50.1820">
    <property type="entry name" value="alpha/beta hydrolase"/>
    <property type="match status" value="1"/>
</dbReference>
<evidence type="ECO:0000256" key="3">
    <source>
        <dbReference type="ARBA" id="ARBA00022525"/>
    </source>
</evidence>
<evidence type="ECO:0000256" key="11">
    <source>
        <dbReference type="SAM" id="SignalP"/>
    </source>
</evidence>
<protein>
    <recommendedName>
        <fullName evidence="14">Poly(3-hydroxybutyrate) depolymerase</fullName>
    </recommendedName>
</protein>
<keyword evidence="4" id="KW-0858">Xylan degradation</keyword>
<feature type="chain" id="PRO_5039380547" description="Poly(3-hydroxybutyrate) depolymerase" evidence="11">
    <location>
        <begin position="24"/>
        <end position="634"/>
    </location>
</feature>
<evidence type="ECO:0000256" key="5">
    <source>
        <dbReference type="ARBA" id="ARBA00022729"/>
    </source>
</evidence>
<dbReference type="RefSeq" id="WP_196419134.1">
    <property type="nucleotide sequence ID" value="NZ_JADQTO010000026.1"/>
</dbReference>
<dbReference type="PANTHER" id="PTHR38050:SF1">
    <property type="entry name" value="FERULOYL ESTERASE C"/>
    <property type="match status" value="1"/>
</dbReference>
<proteinExistence type="inferred from homology"/>
<evidence type="ECO:0000256" key="8">
    <source>
        <dbReference type="ARBA" id="ARBA00023326"/>
    </source>
</evidence>
<evidence type="ECO:0000313" key="13">
    <source>
        <dbReference type="Proteomes" id="UP000598146"/>
    </source>
</evidence>
<evidence type="ECO:0000256" key="9">
    <source>
        <dbReference type="ARBA" id="ARBA00025250"/>
    </source>
</evidence>
<comment type="subcellular location">
    <subcellularLocation>
        <location evidence="1">Secreted</location>
    </subcellularLocation>
</comment>
<sequence length="634" mass="71419">MSTIDRRRLLQGTAALAVTSALASQTTALPAAGARPGGRTRGEVSEPQPLDGRPFPAYDYSRANKLPREMTGYWTKSFDIAGTTRTAKVYISPETPIRSYYTVIAVPDGVETGEFLQRAGWAGIADRREEGLFVLEPGPDGWDGAREEAAYIEAAMAFFQNNRYFSIFGLHYLVGYGAGAAALEAWAVAHPLRVISQVYVDSPGLSADYLSSYAGREFGGETDGSYTPVEFPEGFDLIRYDETVLPTWYIHPDRSSIGASLSYWKRANDTGHRTRDDRILGTVYPQRHDSGRWMTSYAGPISKVAVQQRPMSSHRIVDFLTRYTRYENFFAYGNQLFERADYAKLGVEVRTMMVESYLREYLIYVPESARRLWRDRAPVVFVWPGNSQTAKVFFDAAQWWKVAEREGCILVVIGEQYSNTSVSVSHRDSHTFYRQLRDLIIDEFAVDATRFYSTGQSAGSAVTQNFAIAYPEYFAAVASTSFTTAPDAAGTVGIDGVQVPASGRPIPNYQIYGYGDLGFLAGGLWDDTQNSLDSWAQYHLRAHGLTLADVDTVAGKRHGWHNRFQTWTWRDDDTGVPVLKLSKNLYRSHNTMPEESPLLWDFLKHYSSEVDRDGNVVRYYSRSAFRYPWDKKRL</sequence>
<keyword evidence="8" id="KW-0624">Polysaccharide degradation</keyword>
<dbReference type="AlphaFoldDB" id="A0A931CHI6"/>
<name>A0A931CHI6_9ACTN</name>
<keyword evidence="6" id="KW-0378">Hydrolase</keyword>
<comment type="function">
    <text evidence="9">Involved in degradation of plant cell walls. Hydrolyzes the feruloyl-arabinose ester bond in arabinoxylans, and the feruloyl-galactose ester bond in pectin. Active against paranitrophenyl-acetate, methyl ferulate and wheat arabinoxylan.</text>
</comment>